<dbReference type="EMBL" id="CP013690">
    <property type="protein sequence ID" value="ALU27600.1"/>
    <property type="molecule type" value="Genomic_DNA"/>
</dbReference>
<dbReference type="KEGG" id="mod:AS202_16250"/>
<protein>
    <submittedName>
        <fullName evidence="1">Uncharacterized protein</fullName>
    </submittedName>
</protein>
<sequence length="86" mass="10046">MGILLFFFRIHFNFLTINNQYHRIEYEGIAAVLAQNSRHLYFSIIAIFDFDSEKVYIVSVLLVLVKDRVVNNTSVKQTICDILSVF</sequence>
<accession>A0AAI8C7V0</accession>
<organism evidence="1 2">
    <name type="scientific">Myroides odoratimimus</name>
    <dbReference type="NCBI Taxonomy" id="76832"/>
    <lineage>
        <taxon>Bacteria</taxon>
        <taxon>Pseudomonadati</taxon>
        <taxon>Bacteroidota</taxon>
        <taxon>Flavobacteriia</taxon>
        <taxon>Flavobacteriales</taxon>
        <taxon>Flavobacteriaceae</taxon>
        <taxon>Myroides</taxon>
    </lineage>
</organism>
<dbReference type="AlphaFoldDB" id="A0AAI8C7V0"/>
<name>A0AAI8C7V0_9FLAO</name>
<reference evidence="1 2" key="1">
    <citation type="journal article" date="2016" name="J. Zhejiang Univ. Sci. B">
        <title>Antibiotic resistance mechanisms of Myroides sp.</title>
        <authorList>
            <person name="Hu S."/>
            <person name="Yuan S."/>
            <person name="Qu H."/>
            <person name="Jiang T."/>
            <person name="Zhou Y."/>
            <person name="Wang M."/>
            <person name="Ming D."/>
        </authorList>
    </citation>
    <scope>NUCLEOTIDE SEQUENCE [LARGE SCALE GENOMIC DNA]</scope>
    <source>
        <strain evidence="1 2">PR63039</strain>
    </source>
</reference>
<evidence type="ECO:0000313" key="2">
    <source>
        <dbReference type="Proteomes" id="UP000069030"/>
    </source>
</evidence>
<proteinExistence type="predicted"/>
<evidence type="ECO:0000313" key="1">
    <source>
        <dbReference type="EMBL" id="ALU27600.1"/>
    </source>
</evidence>
<gene>
    <name evidence="1" type="ORF">AS202_16250</name>
</gene>
<dbReference type="Proteomes" id="UP000069030">
    <property type="component" value="Chromosome"/>
</dbReference>